<dbReference type="RefSeq" id="WP_126012342.1">
    <property type="nucleotide sequence ID" value="NZ_CP034437.1"/>
</dbReference>
<gene>
    <name evidence="2" type="ORF">EJC50_03325</name>
</gene>
<dbReference type="InterPro" id="IPR001466">
    <property type="entry name" value="Beta-lactam-related"/>
</dbReference>
<dbReference type="EMBL" id="CP034437">
    <property type="protein sequence ID" value="AZN38813.1"/>
    <property type="molecule type" value="Genomic_DNA"/>
</dbReference>
<feature type="domain" description="Beta-lactamase-related" evidence="1">
    <location>
        <begin position="10"/>
        <end position="332"/>
    </location>
</feature>
<dbReference type="Proteomes" id="UP000272528">
    <property type="component" value="Chromosome"/>
</dbReference>
<sequence>MPHRIQNLDYLIRSAVDHKRIFGAVVQVESGDGRLSWRGAAGNLNAASRFFVASTTKLYITAVLLNLFALNRMKWTDPIALYLDKNTLAGLHHYLGTEFSADITIEQLMAHTSGLPDYFQGKRKSGKSLADEIMSGHDQAWSFDNVIAEAKQMQPRFAPGTKGKAIYSDTNYQLLGRIIEIVTNQALNEAFAQYIYEPLSLSNTYLYTNIEDQTPSPLYYKDSPLHIPLAMASFGPDGGIVSTAEELMRFIRAFFGGTLFPATYLGELYDWNKIFFPLQYGKGIAKFKLPRIFSPFKPLPELIGHSGLSGAFAYYSPSKDVYLSGTVNQISPPSLSYKLMLRILNTL</sequence>
<dbReference type="AlphaFoldDB" id="A0A3Q8X2T9"/>
<dbReference type="PANTHER" id="PTHR46825:SF7">
    <property type="entry name" value="D-ALANYL-D-ALANINE CARBOXYPEPTIDASE"/>
    <property type="match status" value="1"/>
</dbReference>
<organism evidence="2 3">
    <name type="scientific">Paenibacillus albus</name>
    <dbReference type="NCBI Taxonomy" id="2495582"/>
    <lineage>
        <taxon>Bacteria</taxon>
        <taxon>Bacillati</taxon>
        <taxon>Bacillota</taxon>
        <taxon>Bacilli</taxon>
        <taxon>Bacillales</taxon>
        <taxon>Paenibacillaceae</taxon>
        <taxon>Paenibacillus</taxon>
    </lineage>
</organism>
<dbReference type="OrthoDB" id="9803467at2"/>
<accession>A0A3Q8X2T9</accession>
<dbReference type="SUPFAM" id="SSF56601">
    <property type="entry name" value="beta-lactamase/transpeptidase-like"/>
    <property type="match status" value="1"/>
</dbReference>
<reference evidence="3" key="1">
    <citation type="submission" date="2018-12" db="EMBL/GenBank/DDBJ databases">
        <title>Genome sequence of Peanibacillus sp.</title>
        <authorList>
            <person name="Subramani G."/>
            <person name="Srinivasan S."/>
            <person name="Kim M.K."/>
        </authorList>
    </citation>
    <scope>NUCLEOTIDE SEQUENCE [LARGE SCALE GENOMIC DNA]</scope>
    <source>
        <strain evidence="3">18JY67-1</strain>
    </source>
</reference>
<evidence type="ECO:0000259" key="1">
    <source>
        <dbReference type="Pfam" id="PF00144"/>
    </source>
</evidence>
<dbReference type="GO" id="GO:0016787">
    <property type="term" value="F:hydrolase activity"/>
    <property type="evidence" value="ECO:0007669"/>
    <property type="project" value="UniProtKB-KW"/>
</dbReference>
<keyword evidence="2" id="KW-0378">Hydrolase</keyword>
<dbReference type="Gene3D" id="3.40.710.10">
    <property type="entry name" value="DD-peptidase/beta-lactamase superfamily"/>
    <property type="match status" value="1"/>
</dbReference>
<keyword evidence="3" id="KW-1185">Reference proteome</keyword>
<dbReference type="InterPro" id="IPR012338">
    <property type="entry name" value="Beta-lactam/transpept-like"/>
</dbReference>
<protein>
    <submittedName>
        <fullName evidence="2">Class A beta-lactamase-related serine hydrolase</fullName>
    </submittedName>
</protein>
<dbReference type="PANTHER" id="PTHR46825">
    <property type="entry name" value="D-ALANYL-D-ALANINE-CARBOXYPEPTIDASE/ENDOPEPTIDASE AMPH"/>
    <property type="match status" value="1"/>
</dbReference>
<proteinExistence type="predicted"/>
<evidence type="ECO:0000313" key="3">
    <source>
        <dbReference type="Proteomes" id="UP000272528"/>
    </source>
</evidence>
<dbReference type="KEGG" id="palb:EJC50_03325"/>
<name>A0A3Q8X2T9_9BACL</name>
<evidence type="ECO:0000313" key="2">
    <source>
        <dbReference type="EMBL" id="AZN38813.1"/>
    </source>
</evidence>
<dbReference type="Pfam" id="PF00144">
    <property type="entry name" value="Beta-lactamase"/>
    <property type="match status" value="1"/>
</dbReference>
<dbReference type="InterPro" id="IPR050491">
    <property type="entry name" value="AmpC-like"/>
</dbReference>